<comment type="similarity">
    <text evidence="2">Belongs to the TRM6/GCD10 family.</text>
</comment>
<comment type="caution">
    <text evidence="8">The sequence shown here is derived from an EMBL/GenBank/DDBJ whole genome shotgun (WGS) entry which is preliminary data.</text>
</comment>
<feature type="region of interest" description="Disordered" evidence="7">
    <location>
        <begin position="256"/>
        <end position="299"/>
    </location>
</feature>
<dbReference type="GO" id="GO:0005634">
    <property type="term" value="C:nucleus"/>
    <property type="evidence" value="ECO:0007669"/>
    <property type="project" value="UniProtKB-SubCell"/>
</dbReference>
<dbReference type="VEuPathDB" id="FungiDB:AB675_5342"/>
<evidence type="ECO:0000313" key="9">
    <source>
        <dbReference type="Proteomes" id="UP000038010"/>
    </source>
</evidence>
<dbReference type="Pfam" id="PF04189">
    <property type="entry name" value="Gcd10p"/>
    <property type="match status" value="1"/>
</dbReference>
<evidence type="ECO:0000256" key="3">
    <source>
        <dbReference type="ARBA" id="ARBA00021704"/>
    </source>
</evidence>
<evidence type="ECO:0000256" key="6">
    <source>
        <dbReference type="ARBA" id="ARBA00032319"/>
    </source>
</evidence>
<feature type="compositionally biased region" description="Pro residues" evidence="7">
    <location>
        <begin position="519"/>
        <end position="531"/>
    </location>
</feature>
<dbReference type="PANTHER" id="PTHR12945:SF0">
    <property type="entry name" value="TRNA (ADENINE(58)-N(1))-METHYLTRANSFERASE NON-CATALYTIC SUBUNIT TRM6"/>
    <property type="match status" value="1"/>
</dbReference>
<dbReference type="GO" id="GO:0031515">
    <property type="term" value="C:tRNA (m1A) methyltransferase complex"/>
    <property type="evidence" value="ECO:0007669"/>
    <property type="project" value="InterPro"/>
</dbReference>
<name>A0A0N1P1J5_9EURO</name>
<feature type="compositionally biased region" description="Polar residues" evidence="7">
    <location>
        <begin position="107"/>
        <end position="116"/>
    </location>
</feature>
<dbReference type="GO" id="GO:0008168">
    <property type="term" value="F:methyltransferase activity"/>
    <property type="evidence" value="ECO:0007669"/>
    <property type="project" value="UniProtKB-KW"/>
</dbReference>
<organism evidence="8 9">
    <name type="scientific">Cyphellophora attinorum</name>
    <dbReference type="NCBI Taxonomy" id="1664694"/>
    <lineage>
        <taxon>Eukaryota</taxon>
        <taxon>Fungi</taxon>
        <taxon>Dikarya</taxon>
        <taxon>Ascomycota</taxon>
        <taxon>Pezizomycotina</taxon>
        <taxon>Eurotiomycetes</taxon>
        <taxon>Chaetothyriomycetidae</taxon>
        <taxon>Chaetothyriales</taxon>
        <taxon>Cyphellophoraceae</taxon>
        <taxon>Cyphellophora</taxon>
    </lineage>
</organism>
<dbReference type="GO" id="GO:0030488">
    <property type="term" value="P:tRNA methylation"/>
    <property type="evidence" value="ECO:0007669"/>
    <property type="project" value="InterPro"/>
</dbReference>
<dbReference type="STRING" id="1664694.A0A0N1P1J5"/>
<comment type="subcellular location">
    <subcellularLocation>
        <location evidence="1">Nucleus</location>
    </subcellularLocation>
</comment>
<dbReference type="PANTHER" id="PTHR12945">
    <property type="entry name" value="TRANSLATION INITIATION FACTOR EIF3-RELATED"/>
    <property type="match status" value="1"/>
</dbReference>
<proteinExistence type="inferred from homology"/>
<evidence type="ECO:0000256" key="7">
    <source>
        <dbReference type="SAM" id="MobiDB-lite"/>
    </source>
</evidence>
<dbReference type="EMBL" id="LFJN01000008">
    <property type="protein sequence ID" value="KPI41923.1"/>
    <property type="molecule type" value="Genomic_DNA"/>
</dbReference>
<evidence type="ECO:0000256" key="4">
    <source>
        <dbReference type="ARBA" id="ARBA00022694"/>
    </source>
</evidence>
<evidence type="ECO:0000256" key="5">
    <source>
        <dbReference type="ARBA" id="ARBA00023242"/>
    </source>
</evidence>
<keyword evidence="9" id="KW-1185">Reference proteome</keyword>
<dbReference type="GeneID" id="28737429"/>
<evidence type="ECO:0000256" key="2">
    <source>
        <dbReference type="ARBA" id="ARBA00008320"/>
    </source>
</evidence>
<evidence type="ECO:0000256" key="1">
    <source>
        <dbReference type="ARBA" id="ARBA00004123"/>
    </source>
</evidence>
<protein>
    <recommendedName>
        <fullName evidence="3">tRNA (adenine(58)-N(1))-methyltransferase non-catalytic subunit TRM6</fullName>
    </recommendedName>
    <alternativeName>
        <fullName evidence="6">tRNA(m1A58)-methyltransferase subunit TRM6</fullName>
    </alternativeName>
</protein>
<reference evidence="8 9" key="1">
    <citation type="submission" date="2015-06" db="EMBL/GenBank/DDBJ databases">
        <title>Draft genome of the ant-associated black yeast Phialophora attae CBS 131958.</title>
        <authorList>
            <person name="Moreno L.F."/>
            <person name="Stielow B.J."/>
            <person name="de Hoog S."/>
            <person name="Vicente V.A."/>
            <person name="Weiss V.A."/>
            <person name="de Vries M."/>
            <person name="Cruz L.M."/>
            <person name="Souza E.M."/>
        </authorList>
    </citation>
    <scope>NUCLEOTIDE SEQUENCE [LARGE SCALE GENOMIC DNA]</scope>
    <source>
        <strain evidence="8 9">CBS 131958</strain>
    </source>
</reference>
<keyword evidence="4" id="KW-0819">tRNA processing</keyword>
<feature type="compositionally biased region" description="Low complexity" evidence="7">
    <location>
        <begin position="84"/>
        <end position="93"/>
    </location>
</feature>
<feature type="region of interest" description="Disordered" evidence="7">
    <location>
        <begin position="84"/>
        <end position="116"/>
    </location>
</feature>
<evidence type="ECO:0000313" key="8">
    <source>
        <dbReference type="EMBL" id="KPI41923.1"/>
    </source>
</evidence>
<feature type="compositionally biased region" description="Low complexity" evidence="7">
    <location>
        <begin position="485"/>
        <end position="494"/>
    </location>
</feature>
<keyword evidence="8" id="KW-0808">Transferase</keyword>
<dbReference type="OrthoDB" id="10254665at2759"/>
<dbReference type="Proteomes" id="UP000038010">
    <property type="component" value="Unassembled WGS sequence"/>
</dbReference>
<sequence length="606" mass="67454">MDFSSIRPFQHVALRLPNDQTRIERLTPNSLINLGKYGSFHTNHLFGRPYHLTFEILDRADACDDRELRIVPAAELHAATLLEEAETESGAATPSNEVDEYGLMTGDKSNVNITDDPTNQRLTMAEIEELKQDETGRTKDLIAKIMQSHTALDQKTAFSLAKYTLRKHRKYMKRFTVLPLDVATLTDFLMVEKDFSKVMELRNESLGLIGCWANIHASGDSHLPNLSNTGSRYLVVDDTGGLLVAAMAERMGILHQANPSSDPEPASDDEGPAQAAESAPQPTKPRRPQIPIQSSATTNTLTVIHSNQQPNLSLLRYFNFDIHNPTPTHPLHTHLKTLSWLQLLDPNSDSAYQEPPILPPPEISKLKSNRRSNYFRKRRRWERIKAIVDEARDGGYDALVVASYTSPVSILKHLVPLLAGGAQVVVYSPNVEPLLELTDLYSTARRTAYLQWLQQQEEQQQQREAIIDEHAQNGHRQDLTETPVKAEPAVKAEPPSSPSSPPSETPSQNANRTMSLDPPSHPQAPPIPPNPSEENPDFPLNPTLLLPPMLQTSRVRTWQVLPGRTHPQMTSKGGAEGYVWSSTRVLPLTGRVTARGKARRNAGKGS</sequence>
<keyword evidence="5" id="KW-0539">Nucleus</keyword>
<keyword evidence="8" id="KW-0489">Methyltransferase</keyword>
<dbReference type="RefSeq" id="XP_018001886.1">
    <property type="nucleotide sequence ID" value="XM_018145549.1"/>
</dbReference>
<dbReference type="InterPro" id="IPR017423">
    <property type="entry name" value="TRM6"/>
</dbReference>
<feature type="compositionally biased region" description="Pro residues" evidence="7">
    <location>
        <begin position="495"/>
        <end position="504"/>
    </location>
</feature>
<accession>A0A0N1P1J5</accession>
<dbReference type="AlphaFoldDB" id="A0A0N1P1J5"/>
<feature type="region of interest" description="Disordered" evidence="7">
    <location>
        <begin position="485"/>
        <end position="545"/>
    </location>
</feature>
<gene>
    <name evidence="8" type="ORF">AB675_5342</name>
</gene>